<evidence type="ECO:0000313" key="1">
    <source>
        <dbReference type="EMBL" id="CAA2962202.1"/>
    </source>
</evidence>
<proteinExistence type="predicted"/>
<dbReference type="AlphaFoldDB" id="A0A8S0Q5E9"/>
<sequence length="57" mass="6343">ALGLPITTATTATSTWTSRRLLDNNRDMLDNDGFPARFSAETNDWCSDPELQIVSKQ</sequence>
<protein>
    <submittedName>
        <fullName evidence="1">Uncharacterized protein</fullName>
    </submittedName>
</protein>
<comment type="caution">
    <text evidence="1">The sequence shown here is derived from an EMBL/GenBank/DDBJ whole genome shotgun (WGS) entry which is preliminary data.</text>
</comment>
<gene>
    <name evidence="1" type="ORF">OLEA9_A094823</name>
</gene>
<dbReference type="Gramene" id="OE9A094823T1">
    <property type="protein sequence ID" value="OE9A094823C1"/>
    <property type="gene ID" value="OE9A094823"/>
</dbReference>
<keyword evidence="2" id="KW-1185">Reference proteome</keyword>
<feature type="non-terminal residue" evidence="1">
    <location>
        <position position="1"/>
    </location>
</feature>
<organism evidence="1 2">
    <name type="scientific">Olea europaea subsp. europaea</name>
    <dbReference type="NCBI Taxonomy" id="158383"/>
    <lineage>
        <taxon>Eukaryota</taxon>
        <taxon>Viridiplantae</taxon>
        <taxon>Streptophyta</taxon>
        <taxon>Embryophyta</taxon>
        <taxon>Tracheophyta</taxon>
        <taxon>Spermatophyta</taxon>
        <taxon>Magnoliopsida</taxon>
        <taxon>eudicotyledons</taxon>
        <taxon>Gunneridae</taxon>
        <taxon>Pentapetalae</taxon>
        <taxon>asterids</taxon>
        <taxon>lamiids</taxon>
        <taxon>Lamiales</taxon>
        <taxon>Oleaceae</taxon>
        <taxon>Oleeae</taxon>
        <taxon>Olea</taxon>
    </lineage>
</organism>
<reference evidence="1 2" key="1">
    <citation type="submission" date="2019-12" db="EMBL/GenBank/DDBJ databases">
        <authorList>
            <person name="Alioto T."/>
            <person name="Alioto T."/>
            <person name="Gomez Garrido J."/>
        </authorList>
    </citation>
    <scope>NUCLEOTIDE SEQUENCE [LARGE SCALE GENOMIC DNA]</scope>
</reference>
<dbReference type="Proteomes" id="UP000594638">
    <property type="component" value="Unassembled WGS sequence"/>
</dbReference>
<evidence type="ECO:0000313" key="2">
    <source>
        <dbReference type="Proteomes" id="UP000594638"/>
    </source>
</evidence>
<dbReference type="EMBL" id="CACTIH010000797">
    <property type="protein sequence ID" value="CAA2962202.1"/>
    <property type="molecule type" value="Genomic_DNA"/>
</dbReference>
<accession>A0A8S0Q5E9</accession>
<name>A0A8S0Q5E9_OLEEU</name>